<organism evidence="1 2">
    <name type="scientific">Pedobacter chinensis</name>
    <dbReference type="NCBI Taxonomy" id="2282421"/>
    <lineage>
        <taxon>Bacteria</taxon>
        <taxon>Pseudomonadati</taxon>
        <taxon>Bacteroidota</taxon>
        <taxon>Sphingobacteriia</taxon>
        <taxon>Sphingobacteriales</taxon>
        <taxon>Sphingobacteriaceae</taxon>
        <taxon>Pedobacter</taxon>
    </lineage>
</organism>
<keyword evidence="2" id="KW-1185">Reference proteome</keyword>
<sequence length="102" mass="11408">MILHSICVISAQVGTTQVLIEDDFKAFAVVVQNRSFPRSLSISCYCKEARRSNLFANEFFELPRRRKGSYLFLDKKVAKNQGLAPSPALPLKGGSYLLISKL</sequence>
<evidence type="ECO:0000313" key="1">
    <source>
        <dbReference type="EMBL" id="RDC54160.1"/>
    </source>
</evidence>
<evidence type="ECO:0000313" key="2">
    <source>
        <dbReference type="Proteomes" id="UP000253961"/>
    </source>
</evidence>
<name>A0A369PPG4_9SPHI</name>
<gene>
    <name evidence="1" type="ORF">DU508_23290</name>
</gene>
<comment type="caution">
    <text evidence="1">The sequence shown here is derived from an EMBL/GenBank/DDBJ whole genome shotgun (WGS) entry which is preliminary data.</text>
</comment>
<accession>A0A369PPG4</accession>
<dbReference type="AlphaFoldDB" id="A0A369PPG4"/>
<dbReference type="Proteomes" id="UP000253961">
    <property type="component" value="Unassembled WGS sequence"/>
</dbReference>
<protein>
    <submittedName>
        <fullName evidence="1">Uncharacterized protein</fullName>
    </submittedName>
</protein>
<proteinExistence type="predicted"/>
<dbReference type="EMBL" id="QPKV01000017">
    <property type="protein sequence ID" value="RDC54160.1"/>
    <property type="molecule type" value="Genomic_DNA"/>
</dbReference>
<reference evidence="1 2" key="1">
    <citation type="submission" date="2018-07" db="EMBL/GenBank/DDBJ databases">
        <title>Pedobacter sp. nov., isolated from soil.</title>
        <authorList>
            <person name="Zhou L.Y."/>
            <person name="Du Z.J."/>
        </authorList>
    </citation>
    <scope>NUCLEOTIDE SEQUENCE [LARGE SCALE GENOMIC DNA]</scope>
    <source>
        <strain evidence="1 2">JDX94</strain>
    </source>
</reference>